<proteinExistence type="predicted"/>
<protein>
    <submittedName>
        <fullName evidence="1">Uncharacterized protein</fullName>
    </submittedName>
</protein>
<reference evidence="1" key="1">
    <citation type="journal article" date="2021" name="Proc. Natl. Acad. Sci. U.S.A.">
        <title>A Catalog of Tens of Thousands of Viruses from Human Metagenomes Reveals Hidden Associations with Chronic Diseases.</title>
        <authorList>
            <person name="Tisza M.J."/>
            <person name="Buck C.B."/>
        </authorList>
    </citation>
    <scope>NUCLEOTIDE SEQUENCE</scope>
    <source>
        <strain evidence="1">CtZHD14</strain>
    </source>
</reference>
<name>A0A8S5SWW8_9CAUD</name>
<sequence>MSFFKWWTFDTICFFKWWTYLYRYYIDTIYIDTRITKITDVHDLKNF</sequence>
<organism evidence="1">
    <name type="scientific">Siphoviridae sp. ctZHD14</name>
    <dbReference type="NCBI Taxonomy" id="2827891"/>
    <lineage>
        <taxon>Viruses</taxon>
        <taxon>Duplodnaviria</taxon>
        <taxon>Heunggongvirae</taxon>
        <taxon>Uroviricota</taxon>
        <taxon>Caudoviricetes</taxon>
    </lineage>
</organism>
<accession>A0A8S5SWW8</accession>
<evidence type="ECO:0000313" key="1">
    <source>
        <dbReference type="EMBL" id="DAF55275.1"/>
    </source>
</evidence>
<dbReference type="EMBL" id="BK032687">
    <property type="protein sequence ID" value="DAF55275.1"/>
    <property type="molecule type" value="Genomic_DNA"/>
</dbReference>